<keyword evidence="5" id="KW-0732">Signal</keyword>
<dbReference type="Pfam" id="PF12819">
    <property type="entry name" value="Malectin_like"/>
    <property type="match status" value="1"/>
</dbReference>
<reference evidence="15 16" key="1">
    <citation type="submission" date="2018-10" db="EMBL/GenBank/DDBJ databases">
        <title>A high-quality apple genome assembly.</title>
        <authorList>
            <person name="Hu J."/>
        </authorList>
    </citation>
    <scope>NUCLEOTIDE SEQUENCE [LARGE SCALE GENOMIC DNA]</scope>
    <source>
        <strain evidence="16">cv. HFTH1</strain>
        <tissue evidence="15">Young leaf</tissue>
    </source>
</reference>
<dbReference type="InterPro" id="IPR011009">
    <property type="entry name" value="Kinase-like_dom_sf"/>
</dbReference>
<evidence type="ECO:0000256" key="13">
    <source>
        <dbReference type="SAM" id="Phobius"/>
    </source>
</evidence>
<dbReference type="Gene3D" id="1.10.510.10">
    <property type="entry name" value="Transferase(Phosphotransferase) domain 1"/>
    <property type="match status" value="1"/>
</dbReference>
<evidence type="ECO:0000256" key="11">
    <source>
        <dbReference type="ARBA" id="ARBA00023180"/>
    </source>
</evidence>
<dbReference type="CDD" id="cd14066">
    <property type="entry name" value="STKc_IRAK"/>
    <property type="match status" value="1"/>
</dbReference>
<evidence type="ECO:0000313" key="16">
    <source>
        <dbReference type="Proteomes" id="UP000290289"/>
    </source>
</evidence>
<keyword evidence="7" id="KW-0418">Kinase</keyword>
<evidence type="ECO:0000256" key="10">
    <source>
        <dbReference type="ARBA" id="ARBA00023136"/>
    </source>
</evidence>
<evidence type="ECO:0000256" key="1">
    <source>
        <dbReference type="ARBA" id="ARBA00004479"/>
    </source>
</evidence>
<dbReference type="GO" id="GO:0009506">
    <property type="term" value="C:plasmodesma"/>
    <property type="evidence" value="ECO:0007669"/>
    <property type="project" value="TreeGrafter"/>
</dbReference>
<keyword evidence="4 13" id="KW-0812">Transmembrane</keyword>
<dbReference type="EMBL" id="RDQH01000341">
    <property type="protein sequence ID" value="RXH75392.1"/>
    <property type="molecule type" value="Genomic_DNA"/>
</dbReference>
<comment type="caution">
    <text evidence="15">The sequence shown here is derived from an EMBL/GenBank/DDBJ whole genome shotgun (WGS) entry which is preliminary data.</text>
</comment>
<dbReference type="PROSITE" id="PS50011">
    <property type="entry name" value="PROTEIN_KINASE_DOM"/>
    <property type="match status" value="1"/>
</dbReference>
<dbReference type="GO" id="GO:0004674">
    <property type="term" value="F:protein serine/threonine kinase activity"/>
    <property type="evidence" value="ECO:0007669"/>
    <property type="project" value="UniProtKB-KW"/>
</dbReference>
<dbReference type="PANTHER" id="PTHR27003">
    <property type="entry name" value="OS07G0166700 PROTEIN"/>
    <property type="match status" value="1"/>
</dbReference>
<dbReference type="InterPro" id="IPR008271">
    <property type="entry name" value="Ser/Thr_kinase_AS"/>
</dbReference>
<evidence type="ECO:0000313" key="15">
    <source>
        <dbReference type="EMBL" id="RXH75392.1"/>
    </source>
</evidence>
<dbReference type="SUPFAM" id="SSF56112">
    <property type="entry name" value="Protein kinase-like (PK-like)"/>
    <property type="match status" value="1"/>
</dbReference>
<dbReference type="InterPro" id="IPR017441">
    <property type="entry name" value="Protein_kinase_ATP_BS"/>
</dbReference>
<evidence type="ECO:0000259" key="14">
    <source>
        <dbReference type="PROSITE" id="PS50011"/>
    </source>
</evidence>
<dbReference type="Gene3D" id="3.30.200.20">
    <property type="entry name" value="Phosphorylase Kinase, domain 1"/>
    <property type="match status" value="1"/>
</dbReference>
<dbReference type="FunFam" id="3.30.200.20:FF:000039">
    <property type="entry name" value="receptor-like protein kinase FERONIA"/>
    <property type="match status" value="1"/>
</dbReference>
<evidence type="ECO:0000256" key="2">
    <source>
        <dbReference type="ARBA" id="ARBA00022527"/>
    </source>
</evidence>
<keyword evidence="2" id="KW-0723">Serine/threonine-protein kinase</keyword>
<evidence type="ECO:0000256" key="5">
    <source>
        <dbReference type="ARBA" id="ARBA00022729"/>
    </source>
</evidence>
<keyword evidence="16" id="KW-1185">Reference proteome</keyword>
<feature type="transmembrane region" description="Helical" evidence="13">
    <location>
        <begin position="536"/>
        <end position="559"/>
    </location>
</feature>
<dbReference type="InterPro" id="IPR024788">
    <property type="entry name" value="Malectin-like_Carb-bd_dom"/>
</dbReference>
<dbReference type="SMART" id="SM00220">
    <property type="entry name" value="S_TKc"/>
    <property type="match status" value="1"/>
</dbReference>
<sequence>MGDVLWDLEYALQLQQTAKHKEPHEDSTINASSEFILPNVQRFASHSSTVNQDDMTLYGVDELDTAANEPTTRFYYDFVVNSDESELISNNLSKWTKNVGNNGGINSDNKFQITELHSLNTCRIQQLHQIFMENLRIRKTPLPLFSVLVFLLHLSSLHFPSLAYEPPDDYFINCGSNANATLNNHVFTADRFFHSKASSPINGGDQSNLYLTARIFRQESYYKFDITENGTYFVRLHFLAFGSSSSNLSAALFDVSAFPNILNSGFMLLKNFTAKNSSGNSTIKEFFLGIDPGSFRIYFTPRGSSFAFVNAIEVFLAPANFSPKNYTSSSPLVLHTIYRVNVGGQEVRPDKDKLWRNWDPDDLYLKNSNSAQEAVSSQMPDYKEYELDGFVAAANDSIAPVSVYDTAKVMDNSSSSPSTLFNITWSFNVRRNAKHLVRAHFCDLVGQTADIVFNLYSNGNFTKRVGGPESMFGNLLPYYYDFVVESKESELINISIGPNTEETTTKNSFLNGLEMLEIMEESAPIPNMKEPKSINVIVVVGSVLGGLSLICILVVGFLFGLKYRKAKHVETSEWSPMPAFGGGSTHSRFTEGTITGSPMTYLNLGLKISFAQLQQATNNFDTKFLIGEGGFGNVYRGTLSDGRIVAVKRGKRHEHSSGQGLPEFETEIMVLSRIRHRHLVSLIGYCDERSEMILVYEFMEKGTLREHLYESNLPRLTWKQRLEICIGAARGLHYLHKGAAGGIIHRDVKSTNILLDAKCVAKVADFGLSRSGPLDETHVSTNVKGTFGYLDPEYIMTQQLTEKSDVYSFGVVLLEVLCARPALDRNLPREQINLAEWGMNCKKNGLLEQIVDSSLKGQIDPSSLRKFSETTEKCLQEDAYDRPTMGDVLWDLEYALQLQQTAKHREPHEDSTINASSEFILPNVQHFPSHSSTVNPDDMTFSGVDESDQAAMNNCGSDASVNLTGWKFIGDVTYDSFSSNGSTASEGRNQFPDHSHTARIFGQQSYYEFEITGKETYIARLHFFLFSSSSSNLSTAVFDASAFPDISNSGFKMFSYFSAKNSCSSPMTKEFFLGSDPGLLKIYITPQASSFTPEYSLKGQEVTPDTHRIWRNWDNNSLPKWTENVGNNGGIRSDIKCQRVQMLLVWLEIMEGSIVVGLLRRLRNACERCSR</sequence>
<dbReference type="FunFam" id="1.10.510.10:FF:000252">
    <property type="entry name" value="Receptor-like protein kinase FERONIA"/>
    <property type="match status" value="1"/>
</dbReference>
<dbReference type="PROSITE" id="PS00108">
    <property type="entry name" value="PROTEIN_KINASE_ST"/>
    <property type="match status" value="1"/>
</dbReference>
<dbReference type="GO" id="GO:0005886">
    <property type="term" value="C:plasma membrane"/>
    <property type="evidence" value="ECO:0007669"/>
    <property type="project" value="TreeGrafter"/>
</dbReference>
<evidence type="ECO:0000256" key="4">
    <source>
        <dbReference type="ARBA" id="ARBA00022692"/>
    </source>
</evidence>
<gene>
    <name evidence="15" type="ORF">DVH24_030113</name>
</gene>
<keyword evidence="11" id="KW-0325">Glycoprotein</keyword>
<organism evidence="15 16">
    <name type="scientific">Malus domestica</name>
    <name type="common">Apple</name>
    <name type="synonym">Pyrus malus</name>
    <dbReference type="NCBI Taxonomy" id="3750"/>
    <lineage>
        <taxon>Eukaryota</taxon>
        <taxon>Viridiplantae</taxon>
        <taxon>Streptophyta</taxon>
        <taxon>Embryophyta</taxon>
        <taxon>Tracheophyta</taxon>
        <taxon>Spermatophyta</taxon>
        <taxon>Magnoliopsida</taxon>
        <taxon>eudicotyledons</taxon>
        <taxon>Gunneridae</taxon>
        <taxon>Pentapetalae</taxon>
        <taxon>rosids</taxon>
        <taxon>fabids</taxon>
        <taxon>Rosales</taxon>
        <taxon>Rosaceae</taxon>
        <taxon>Amygdaloideae</taxon>
        <taxon>Maleae</taxon>
        <taxon>Malus</taxon>
    </lineage>
</organism>
<dbReference type="InterPro" id="IPR000719">
    <property type="entry name" value="Prot_kinase_dom"/>
</dbReference>
<comment type="subcellular location">
    <subcellularLocation>
        <location evidence="1">Membrane</location>
        <topology evidence="1">Single-pass type I membrane protein</topology>
    </subcellularLocation>
</comment>
<keyword evidence="8 12" id="KW-0067">ATP-binding</keyword>
<accession>A0A498HZI0</accession>
<dbReference type="Pfam" id="PF07714">
    <property type="entry name" value="PK_Tyr_Ser-Thr"/>
    <property type="match status" value="1"/>
</dbReference>
<keyword evidence="6 12" id="KW-0547">Nucleotide-binding</keyword>
<evidence type="ECO:0000256" key="12">
    <source>
        <dbReference type="PROSITE-ProRule" id="PRU10141"/>
    </source>
</evidence>
<evidence type="ECO:0000256" key="7">
    <source>
        <dbReference type="ARBA" id="ARBA00022777"/>
    </source>
</evidence>
<keyword evidence="3" id="KW-0808">Transferase</keyword>
<evidence type="ECO:0000256" key="6">
    <source>
        <dbReference type="ARBA" id="ARBA00022741"/>
    </source>
</evidence>
<feature type="binding site" evidence="12">
    <location>
        <position position="648"/>
    </location>
    <ligand>
        <name>ATP</name>
        <dbReference type="ChEBI" id="CHEBI:30616"/>
    </ligand>
</feature>
<dbReference type="GO" id="GO:0005524">
    <property type="term" value="F:ATP binding"/>
    <property type="evidence" value="ECO:0007669"/>
    <property type="project" value="UniProtKB-UniRule"/>
</dbReference>
<dbReference type="GO" id="GO:0004714">
    <property type="term" value="F:transmembrane receptor protein tyrosine kinase activity"/>
    <property type="evidence" value="ECO:0007669"/>
    <property type="project" value="InterPro"/>
</dbReference>
<dbReference type="Proteomes" id="UP000290289">
    <property type="component" value="Chromosome 15"/>
</dbReference>
<dbReference type="Gene3D" id="2.60.120.430">
    <property type="entry name" value="Galactose-binding lectin"/>
    <property type="match status" value="3"/>
</dbReference>
<dbReference type="PANTHER" id="PTHR27003:SF398">
    <property type="entry name" value="PROTEIN KINASE DOMAIN-CONTAINING PROTEIN"/>
    <property type="match status" value="1"/>
</dbReference>
<keyword evidence="9 13" id="KW-1133">Transmembrane helix</keyword>
<evidence type="ECO:0000256" key="8">
    <source>
        <dbReference type="ARBA" id="ARBA00022840"/>
    </source>
</evidence>
<dbReference type="PROSITE" id="PS00107">
    <property type="entry name" value="PROTEIN_KINASE_ATP"/>
    <property type="match status" value="1"/>
</dbReference>
<evidence type="ECO:0000256" key="3">
    <source>
        <dbReference type="ARBA" id="ARBA00022679"/>
    </source>
</evidence>
<dbReference type="FunFam" id="2.60.120.430:FF:000013">
    <property type="entry name" value="Putative receptor-like protein kinase"/>
    <property type="match status" value="1"/>
</dbReference>
<keyword evidence="10 13" id="KW-0472">Membrane</keyword>
<proteinExistence type="predicted"/>
<protein>
    <recommendedName>
        <fullName evidence="14">Protein kinase domain-containing protein</fullName>
    </recommendedName>
</protein>
<feature type="domain" description="Protein kinase" evidence="14">
    <location>
        <begin position="620"/>
        <end position="895"/>
    </location>
</feature>
<evidence type="ECO:0000256" key="9">
    <source>
        <dbReference type="ARBA" id="ARBA00022989"/>
    </source>
</evidence>
<dbReference type="AlphaFoldDB" id="A0A498HZI0"/>
<name>A0A498HZI0_MALDO</name>
<dbReference type="InterPro" id="IPR045272">
    <property type="entry name" value="ANXUR1/2-like"/>
</dbReference>
<dbReference type="InterPro" id="IPR001245">
    <property type="entry name" value="Ser-Thr/Tyr_kinase_cat_dom"/>
</dbReference>